<comment type="caution">
    <text evidence="1">The sequence shown here is derived from an EMBL/GenBank/DDBJ whole genome shotgun (WGS) entry which is preliminary data.</text>
</comment>
<proteinExistence type="predicted"/>
<dbReference type="AlphaFoldDB" id="T0JU92"/>
<evidence type="ECO:0000313" key="1">
    <source>
        <dbReference type="EMBL" id="EQB44128.1"/>
    </source>
</evidence>
<dbReference type="Proteomes" id="UP000015530">
    <property type="component" value="Unassembled WGS sequence"/>
</dbReference>
<evidence type="ECO:0000313" key="2">
    <source>
        <dbReference type="Proteomes" id="UP000015530"/>
    </source>
</evidence>
<sequence length="20" mass="2188">MGENIEAACRRSFGLIHLAV</sequence>
<protein>
    <submittedName>
        <fullName evidence="1">Uncharacterized protein</fullName>
    </submittedName>
</protein>
<accession>T0JU92</accession>
<organism evidence="1 2">
    <name type="scientific">Colletotrichum gloeosporioides (strain Cg-14)</name>
    <name type="common">Anthracnose fungus</name>
    <name type="synonym">Glomerella cingulata</name>
    <dbReference type="NCBI Taxonomy" id="1237896"/>
    <lineage>
        <taxon>Eukaryota</taxon>
        <taxon>Fungi</taxon>
        <taxon>Dikarya</taxon>
        <taxon>Ascomycota</taxon>
        <taxon>Pezizomycotina</taxon>
        <taxon>Sordariomycetes</taxon>
        <taxon>Hypocreomycetidae</taxon>
        <taxon>Glomerellales</taxon>
        <taxon>Glomerellaceae</taxon>
        <taxon>Colletotrichum</taxon>
        <taxon>Colletotrichum gloeosporioides species complex</taxon>
    </lineage>
</organism>
<gene>
    <name evidence="1" type="ORF">CGLO_17153</name>
</gene>
<name>T0JU92_COLGC</name>
<dbReference type="EMBL" id="AMYD01004084">
    <property type="protein sequence ID" value="EQB44128.1"/>
    <property type="molecule type" value="Genomic_DNA"/>
</dbReference>
<dbReference type="HOGENOM" id="CLU_3428507_0_0_1"/>
<reference evidence="2" key="1">
    <citation type="journal article" date="2013" name="Mol. Plant Microbe Interact.">
        <title>Global aspects of pacC regulation of pathogenicity genes in Colletotrichum gloeosporioides as revealed by transcriptome analysis.</title>
        <authorList>
            <person name="Alkan N."/>
            <person name="Meng X."/>
            <person name="Friedlander G."/>
            <person name="Reuveni E."/>
            <person name="Sukno S."/>
            <person name="Sherman A."/>
            <person name="Thon M."/>
            <person name="Fluhr R."/>
            <person name="Prusky D."/>
        </authorList>
    </citation>
    <scope>NUCLEOTIDE SEQUENCE [LARGE SCALE GENOMIC DNA]</scope>
    <source>
        <strain evidence="2">Cg-14</strain>
    </source>
</reference>